<evidence type="ECO:0000259" key="1">
    <source>
        <dbReference type="PROSITE" id="PS50943"/>
    </source>
</evidence>
<dbReference type="Gene3D" id="1.10.260.40">
    <property type="entry name" value="lambda repressor-like DNA-binding domains"/>
    <property type="match status" value="1"/>
</dbReference>
<dbReference type="EMBL" id="BSKO01000002">
    <property type="protein sequence ID" value="GLO68371.1"/>
    <property type="molecule type" value="Genomic_DNA"/>
</dbReference>
<name>A0ABQ5TPN8_9BACI</name>
<dbReference type="SMART" id="SM00530">
    <property type="entry name" value="HTH_XRE"/>
    <property type="match status" value="1"/>
</dbReference>
<dbReference type="SUPFAM" id="SSF47413">
    <property type="entry name" value="lambda repressor-like DNA-binding domains"/>
    <property type="match status" value="1"/>
</dbReference>
<dbReference type="InterPro" id="IPR001387">
    <property type="entry name" value="Cro/C1-type_HTH"/>
</dbReference>
<dbReference type="CDD" id="cd00093">
    <property type="entry name" value="HTH_XRE"/>
    <property type="match status" value="1"/>
</dbReference>
<dbReference type="RefSeq" id="WP_317958610.1">
    <property type="nucleotide sequence ID" value="NZ_BSKO01000002.1"/>
</dbReference>
<proteinExistence type="predicted"/>
<dbReference type="PROSITE" id="PS50943">
    <property type="entry name" value="HTH_CROC1"/>
    <property type="match status" value="1"/>
</dbReference>
<dbReference type="Pfam" id="PF13443">
    <property type="entry name" value="HTH_26"/>
    <property type="match status" value="1"/>
</dbReference>
<dbReference type="Proteomes" id="UP001275436">
    <property type="component" value="Unassembled WGS sequence"/>
</dbReference>
<gene>
    <name evidence="2" type="ORF">MACH08_41550</name>
</gene>
<feature type="domain" description="HTH cro/C1-type" evidence="1">
    <location>
        <begin position="12"/>
        <end position="67"/>
    </location>
</feature>
<evidence type="ECO:0000313" key="3">
    <source>
        <dbReference type="Proteomes" id="UP001275436"/>
    </source>
</evidence>
<accession>A0ABQ5TPN8</accession>
<dbReference type="InterPro" id="IPR010982">
    <property type="entry name" value="Lambda_DNA-bd_dom_sf"/>
</dbReference>
<comment type="caution">
    <text evidence="2">The sequence shown here is derived from an EMBL/GenBank/DDBJ whole genome shotgun (WGS) entry which is preliminary data.</text>
</comment>
<keyword evidence="3" id="KW-1185">Reference proteome</keyword>
<organism evidence="2 3">
    <name type="scientific">Oceanobacillus kimchii</name>
    <dbReference type="NCBI Taxonomy" id="746691"/>
    <lineage>
        <taxon>Bacteria</taxon>
        <taxon>Bacillati</taxon>
        <taxon>Bacillota</taxon>
        <taxon>Bacilli</taxon>
        <taxon>Bacillales</taxon>
        <taxon>Bacillaceae</taxon>
        <taxon>Oceanobacillus</taxon>
    </lineage>
</organism>
<protein>
    <recommendedName>
        <fullName evidence="1">HTH cro/C1-type domain-containing protein</fullName>
    </recommendedName>
</protein>
<sequence length="84" mass="9702">MISIQKALQIRITELCKQRSISILKLAELSKVNQSTINEFMQGRTKYPSVNTIKKISDGFEMSLSEFFNDDVFNKVVTEENKKQ</sequence>
<evidence type="ECO:0000313" key="2">
    <source>
        <dbReference type="EMBL" id="GLO68371.1"/>
    </source>
</evidence>
<reference evidence="2 3" key="1">
    <citation type="submission" date="2023-02" db="EMBL/GenBank/DDBJ databases">
        <title>Oceanobacillus kimchii IFOP_LL358 isolated form Alexandrium catenella lab strain.</title>
        <authorList>
            <person name="Gajardo G."/>
            <person name="Ueki S."/>
            <person name="Maruyama F."/>
        </authorList>
    </citation>
    <scope>NUCLEOTIDE SEQUENCE [LARGE SCALE GENOMIC DNA]</scope>
    <source>
        <strain evidence="2 3">IFOP_LL358</strain>
    </source>
</reference>